<accession>A0A8J3EVX0</accession>
<evidence type="ECO:0008006" key="4">
    <source>
        <dbReference type="Google" id="ProtNLM"/>
    </source>
</evidence>
<dbReference type="Gene3D" id="1.10.10.60">
    <property type="entry name" value="Homeodomain-like"/>
    <property type="match status" value="1"/>
</dbReference>
<dbReference type="AlphaFoldDB" id="A0A8J3EVX0"/>
<gene>
    <name evidence="2" type="ORF">GCM10007380_03560</name>
</gene>
<evidence type="ECO:0000313" key="3">
    <source>
        <dbReference type="Proteomes" id="UP000626244"/>
    </source>
</evidence>
<keyword evidence="3" id="KW-1185">Reference proteome</keyword>
<evidence type="ECO:0000313" key="2">
    <source>
        <dbReference type="EMBL" id="GGI10588.1"/>
    </source>
</evidence>
<protein>
    <recommendedName>
        <fullName evidence="4">Myb-like domain-containing protein</fullName>
    </recommendedName>
</protein>
<sequence length="138" mass="15930">MNTQKKMWSTEDEATLLELVENNLKKGKSKQDAFVTVANIINRSKAACASRYQLLRKQKVNNAVSNKTDNHNIPNIDLDKVILFLTKYESDQQLSDQNTHLKQSIKTLQKENEELSDKILQLKTSIRKNQNFLKNIVN</sequence>
<organism evidence="2 3">
    <name type="scientific">Gottfriedia solisilvae</name>
    <dbReference type="NCBI Taxonomy" id="1516104"/>
    <lineage>
        <taxon>Bacteria</taxon>
        <taxon>Bacillati</taxon>
        <taxon>Bacillota</taxon>
        <taxon>Bacilli</taxon>
        <taxon>Bacillales</taxon>
        <taxon>Bacillaceae</taxon>
        <taxon>Gottfriedia</taxon>
    </lineage>
</organism>
<proteinExistence type="predicted"/>
<dbReference type="OrthoDB" id="2867420at2"/>
<dbReference type="Pfam" id="PF13921">
    <property type="entry name" value="Myb_DNA-bind_6"/>
    <property type="match status" value="1"/>
</dbReference>
<reference evidence="3" key="1">
    <citation type="journal article" date="2019" name="Int. J. Syst. Evol. Microbiol.">
        <title>The Global Catalogue of Microorganisms (GCM) 10K type strain sequencing project: providing services to taxonomists for standard genome sequencing and annotation.</title>
        <authorList>
            <consortium name="The Broad Institute Genomics Platform"/>
            <consortium name="The Broad Institute Genome Sequencing Center for Infectious Disease"/>
            <person name="Wu L."/>
            <person name="Ma J."/>
        </authorList>
    </citation>
    <scope>NUCLEOTIDE SEQUENCE [LARGE SCALE GENOMIC DNA]</scope>
    <source>
        <strain evidence="3">CGMCC 1.14993</strain>
    </source>
</reference>
<dbReference type="Proteomes" id="UP000626244">
    <property type="component" value="Unassembled WGS sequence"/>
</dbReference>
<feature type="coiled-coil region" evidence="1">
    <location>
        <begin position="91"/>
        <end position="125"/>
    </location>
</feature>
<dbReference type="EMBL" id="BMHB01000001">
    <property type="protein sequence ID" value="GGI10588.1"/>
    <property type="molecule type" value="Genomic_DNA"/>
</dbReference>
<evidence type="ECO:0000256" key="1">
    <source>
        <dbReference type="SAM" id="Coils"/>
    </source>
</evidence>
<name>A0A8J3EVX0_9BACI</name>
<dbReference type="RefSeq" id="WP_087998654.1">
    <property type="nucleotide sequence ID" value="NZ_BMHB01000001.1"/>
</dbReference>
<comment type="caution">
    <text evidence="2">The sequence shown here is derived from an EMBL/GenBank/DDBJ whole genome shotgun (WGS) entry which is preliminary data.</text>
</comment>
<keyword evidence="1" id="KW-0175">Coiled coil</keyword>